<proteinExistence type="predicted"/>
<dbReference type="Proteomes" id="UP001365846">
    <property type="component" value="Unassembled WGS sequence"/>
</dbReference>
<dbReference type="Pfam" id="PF01963">
    <property type="entry name" value="TraB_PrgY_gumN"/>
    <property type="match status" value="1"/>
</dbReference>
<organism evidence="1 2">
    <name type="scientific">Variovorax ureilyticus</name>
    <dbReference type="NCBI Taxonomy" id="1836198"/>
    <lineage>
        <taxon>Bacteria</taxon>
        <taxon>Pseudomonadati</taxon>
        <taxon>Pseudomonadota</taxon>
        <taxon>Betaproteobacteria</taxon>
        <taxon>Burkholderiales</taxon>
        <taxon>Comamonadaceae</taxon>
        <taxon>Variovorax</taxon>
    </lineage>
</organism>
<evidence type="ECO:0000313" key="2">
    <source>
        <dbReference type="Proteomes" id="UP001365846"/>
    </source>
</evidence>
<gene>
    <name evidence="1" type="ORF">WKW77_20055</name>
</gene>
<dbReference type="RefSeq" id="WP_340358628.1">
    <property type="nucleotide sequence ID" value="NZ_JBBKZU010000008.1"/>
</dbReference>
<reference evidence="1 2" key="1">
    <citation type="submission" date="2024-03" db="EMBL/GenBank/DDBJ databases">
        <title>Novel species of the genus Variovorax.</title>
        <authorList>
            <person name="Liu Q."/>
            <person name="Xin Y.-H."/>
        </authorList>
    </citation>
    <scope>NUCLEOTIDE SEQUENCE [LARGE SCALE GENOMIC DNA]</scope>
    <source>
        <strain evidence="1 2">KACC 18899</strain>
    </source>
</reference>
<evidence type="ECO:0000313" key="1">
    <source>
        <dbReference type="EMBL" id="MEJ8813392.1"/>
    </source>
</evidence>
<dbReference type="InterPro" id="IPR002816">
    <property type="entry name" value="TraB/PrgY/GumN_fam"/>
</dbReference>
<dbReference type="EMBL" id="JBBKZU010000008">
    <property type="protein sequence ID" value="MEJ8813392.1"/>
    <property type="molecule type" value="Genomic_DNA"/>
</dbReference>
<keyword evidence="2" id="KW-1185">Reference proteome</keyword>
<dbReference type="CDD" id="cd14789">
    <property type="entry name" value="Tiki"/>
    <property type="match status" value="1"/>
</dbReference>
<name>A0ABU8VJP5_9BURK</name>
<protein>
    <submittedName>
        <fullName evidence="1">TraB/GumN family protein</fullName>
    </submittedName>
</protein>
<comment type="caution">
    <text evidence="1">The sequence shown here is derived from an EMBL/GenBank/DDBJ whole genome shotgun (WGS) entry which is preliminary data.</text>
</comment>
<sequence length="248" mass="27980">MLYEIAGTNARILGTMHYFPAGPQRWVEPVRKIYGWAERIYVEMKAERGFDIFKQPARLMARDLPADLRASVEPHWPREQLGDMEHCSALSVCLFANNLAMPPTKVDGIEAAVRAWLGSSGDVLELETPEDFVQAAHDVPLDDLLFSTRFVLSQDAAEGARNFEAQARAWRVHDLAKLERIARIGTTEAMRRALFEVRNRKWAEIIAREAKSPKRTLVLCGAGHLCGPNNLRDVLATAHGFRLARMMM</sequence>
<accession>A0ABU8VJP5</accession>